<dbReference type="InterPro" id="IPR001375">
    <property type="entry name" value="Peptidase_S9_cat"/>
</dbReference>
<dbReference type="RefSeq" id="WP_104482978.1">
    <property type="nucleotide sequence ID" value="NZ_CP154825.1"/>
</dbReference>
<reference evidence="2 3" key="1">
    <citation type="submission" date="2018-02" db="EMBL/GenBank/DDBJ databases">
        <title>Genomic Encyclopedia of Archaeal and Bacterial Type Strains, Phase II (KMG-II): from individual species to whole genera.</title>
        <authorList>
            <person name="Goeker M."/>
        </authorList>
    </citation>
    <scope>NUCLEOTIDE SEQUENCE [LARGE SCALE GENOMIC DNA]</scope>
    <source>
        <strain evidence="2 3">YU 961-1</strain>
    </source>
</reference>
<evidence type="ECO:0000259" key="1">
    <source>
        <dbReference type="Pfam" id="PF00326"/>
    </source>
</evidence>
<dbReference type="GO" id="GO:0008236">
    <property type="term" value="F:serine-type peptidase activity"/>
    <property type="evidence" value="ECO:0007669"/>
    <property type="project" value="InterPro"/>
</dbReference>
<dbReference type="InterPro" id="IPR029058">
    <property type="entry name" value="AB_hydrolase_fold"/>
</dbReference>
<accession>A0A2S6GD62</accession>
<feature type="domain" description="Peptidase S9 prolyl oligopeptidase catalytic" evidence="1">
    <location>
        <begin position="448"/>
        <end position="653"/>
    </location>
</feature>
<keyword evidence="2" id="KW-0378">Hydrolase</keyword>
<protein>
    <submittedName>
        <fullName evidence="2">Dipeptidyl aminopeptidase/acylaminoacyl peptidase</fullName>
    </submittedName>
</protein>
<dbReference type="Proteomes" id="UP000239203">
    <property type="component" value="Unassembled WGS sequence"/>
</dbReference>
<keyword evidence="2" id="KW-0645">Protease</keyword>
<name>A0A2S6GD62_9PSEU</name>
<dbReference type="Gene3D" id="3.40.50.1820">
    <property type="entry name" value="alpha/beta hydrolase"/>
    <property type="match status" value="1"/>
</dbReference>
<dbReference type="GO" id="GO:0006508">
    <property type="term" value="P:proteolysis"/>
    <property type="evidence" value="ECO:0007669"/>
    <property type="project" value="InterPro"/>
</dbReference>
<dbReference type="PANTHER" id="PTHR43056:SF5">
    <property type="entry name" value="PEPTIDASE S9 PROLYL OLIGOPEPTIDASE CATALYTIC DOMAIN-CONTAINING PROTEIN"/>
    <property type="match status" value="1"/>
</dbReference>
<proteinExistence type="predicted"/>
<dbReference type="InterPro" id="IPR050585">
    <property type="entry name" value="Xaa-Pro_dipeptidyl-ppase/CocE"/>
</dbReference>
<dbReference type="PANTHER" id="PTHR43056">
    <property type="entry name" value="PEPTIDASE S9 PROLYL OLIGOPEPTIDASE"/>
    <property type="match status" value="1"/>
</dbReference>
<dbReference type="OrthoDB" id="128799at2"/>
<evidence type="ECO:0000313" key="3">
    <source>
        <dbReference type="Proteomes" id="UP000239203"/>
    </source>
</evidence>
<sequence>MSEQRQSEQYGAWDSPLAAADVAAAGGEPRWLMEQWVAAAGEQIWWAEFRPTEGGRSTIVRWTPGRGAEDVLGPGWNVRNRVHEYGARPFAVHSDGVRFVFTNWADQRLYLGIPRAEPVPLTPEPEIPAGVRYADPVIVGAEVWCLRETITGPSPTDVRRDLVAVPTSGAAAADWDAVRVLAASHRFLSGPKVSPDKRHVAWIGWDHPAMPWDGTELCVAPVRGTTVGEHRVLAGGPTESVCQLWWTGRAELTVLTDPDGWWNAHRIGLDGTRTPLWTVEQEIGGALWKPGLSWGAPLADGRIALLAVGWHERDGERTHGSRLVVLDPRTGHVRHVETPHTVWSGLVSNGTVLAGVAAGPNNQATVVRVDPDSGGLTELSAPRWTPPGSEWLPQPRHREFTAPDGTAVHAIVYPPRNPTATAPDDELPPLLVTAHGGPTGRSIDALDPEVTFFTSRGFAVAAVDYAGSTGLGRAYRERLNGQWGVLDVRDCALVATALADEGLVDRDRLVVRGGSAGGWTTCASLTSVSTYRCGTAYYPVLDLLGWATGETHDMESRYLDGLVGPLPEAKQTYVERSPVNRADRLDAPLLLLQGDEDEVCPPIQCERLLAAIDGRGIPHAYLVFPGEQHVFRRAESIRRALEAELSFYAQVLGFTAAGVPRLPLND</sequence>
<comment type="caution">
    <text evidence="2">The sequence shown here is derived from an EMBL/GenBank/DDBJ whole genome shotgun (WGS) entry which is preliminary data.</text>
</comment>
<keyword evidence="3" id="KW-1185">Reference proteome</keyword>
<organism evidence="2 3">
    <name type="scientific">Actinokineospora auranticolor</name>
    <dbReference type="NCBI Taxonomy" id="155976"/>
    <lineage>
        <taxon>Bacteria</taxon>
        <taxon>Bacillati</taxon>
        <taxon>Actinomycetota</taxon>
        <taxon>Actinomycetes</taxon>
        <taxon>Pseudonocardiales</taxon>
        <taxon>Pseudonocardiaceae</taxon>
        <taxon>Actinokineospora</taxon>
    </lineage>
</organism>
<dbReference type="EMBL" id="PTIX01000031">
    <property type="protein sequence ID" value="PPK63169.1"/>
    <property type="molecule type" value="Genomic_DNA"/>
</dbReference>
<keyword evidence="2" id="KW-0031">Aminopeptidase</keyword>
<dbReference type="Pfam" id="PF00326">
    <property type="entry name" value="Peptidase_S9"/>
    <property type="match status" value="1"/>
</dbReference>
<dbReference type="SUPFAM" id="SSF69322">
    <property type="entry name" value="Tricorn protease domain 2"/>
    <property type="match status" value="1"/>
</dbReference>
<dbReference type="AlphaFoldDB" id="A0A2S6GD62"/>
<gene>
    <name evidence="2" type="ORF">CLV40_13138</name>
</gene>
<dbReference type="GO" id="GO:0004177">
    <property type="term" value="F:aminopeptidase activity"/>
    <property type="evidence" value="ECO:0007669"/>
    <property type="project" value="UniProtKB-KW"/>
</dbReference>
<dbReference type="SUPFAM" id="SSF53474">
    <property type="entry name" value="alpha/beta-Hydrolases"/>
    <property type="match status" value="1"/>
</dbReference>
<evidence type="ECO:0000313" key="2">
    <source>
        <dbReference type="EMBL" id="PPK63169.1"/>
    </source>
</evidence>